<protein>
    <submittedName>
        <fullName evidence="2">Uncharacterized protein</fullName>
    </submittedName>
</protein>
<feature type="region of interest" description="Disordered" evidence="1">
    <location>
        <begin position="342"/>
        <end position="370"/>
    </location>
</feature>
<dbReference type="RefSeq" id="WP_307862804.1">
    <property type="nucleotide sequence ID" value="NZ_JAGINU010000004.1"/>
</dbReference>
<reference evidence="2 3" key="1">
    <citation type="submission" date="2021-03" db="EMBL/GenBank/DDBJ databases">
        <title>Sequencing the genomes of 1000 actinobacteria strains.</title>
        <authorList>
            <person name="Klenk H.-P."/>
        </authorList>
    </citation>
    <scope>NUCLEOTIDE SEQUENCE [LARGE SCALE GENOMIC DNA]</scope>
    <source>
        <strain evidence="2 3">DSM 45256</strain>
    </source>
</reference>
<evidence type="ECO:0000313" key="3">
    <source>
        <dbReference type="Proteomes" id="UP001519295"/>
    </source>
</evidence>
<feature type="region of interest" description="Disordered" evidence="1">
    <location>
        <begin position="148"/>
        <end position="201"/>
    </location>
</feature>
<feature type="compositionally biased region" description="Basic residues" evidence="1">
    <location>
        <begin position="358"/>
        <end position="370"/>
    </location>
</feature>
<comment type="caution">
    <text evidence="2">The sequence shown here is derived from an EMBL/GenBank/DDBJ whole genome shotgun (WGS) entry which is preliminary data.</text>
</comment>
<proteinExistence type="predicted"/>
<dbReference type="Proteomes" id="UP001519295">
    <property type="component" value="Unassembled WGS sequence"/>
</dbReference>
<name>A0ABS4W614_9PSEU</name>
<dbReference type="EMBL" id="JAGINU010000004">
    <property type="protein sequence ID" value="MBP2371652.1"/>
    <property type="molecule type" value="Genomic_DNA"/>
</dbReference>
<accession>A0ABS4W614</accession>
<keyword evidence="3" id="KW-1185">Reference proteome</keyword>
<feature type="compositionally biased region" description="Polar residues" evidence="1">
    <location>
        <begin position="177"/>
        <end position="186"/>
    </location>
</feature>
<evidence type="ECO:0000313" key="2">
    <source>
        <dbReference type="EMBL" id="MBP2371652.1"/>
    </source>
</evidence>
<sequence length="370" mass="41148">MRARGVARARARHRSGFVPHPGWRHFIDREYSVLTSQREAFDYIARLVDDEDWRSDKRRGWSAILRRLVLHMDWETGLISGLTTERLGAAGARAARTVSRVLAWAREVGLLVVVEPGASAQFLGTASGRTPTYALVTRTPLPCLTPAACDESPATPSGDQHTVDESGDLPTPHVSIQPLSGGTRSPLTPPRNWHPYDVPDSPGARNTATLTLLSHLGLGGRQRGKIEIWRARALLKPWWDAGATVAGLLHALEYHPDRPDRRRGDIGSGARDPLRIIGARLRPWRGRLGEIRAVQIGRMRHSTAPVAEPQIGIDRTLLDRPAGRGARQAAQEALSEHLRRIREARGQQPHGPTVRRSVLPRRLRRPRTRR</sequence>
<evidence type="ECO:0000256" key="1">
    <source>
        <dbReference type="SAM" id="MobiDB-lite"/>
    </source>
</evidence>
<gene>
    <name evidence="2" type="ORF">JOF36_007425</name>
</gene>
<organism evidence="2 3">
    <name type="scientific">Pseudonocardia parietis</name>
    <dbReference type="NCBI Taxonomy" id="570936"/>
    <lineage>
        <taxon>Bacteria</taxon>
        <taxon>Bacillati</taxon>
        <taxon>Actinomycetota</taxon>
        <taxon>Actinomycetes</taxon>
        <taxon>Pseudonocardiales</taxon>
        <taxon>Pseudonocardiaceae</taxon>
        <taxon>Pseudonocardia</taxon>
    </lineage>
</organism>